<dbReference type="Proteomes" id="UP000007435">
    <property type="component" value="Chromosome"/>
</dbReference>
<dbReference type="KEGG" id="lby:Lbys_1772"/>
<dbReference type="OrthoDB" id="9773203at2"/>
<dbReference type="PANTHER" id="PTHR43405:SF1">
    <property type="entry name" value="GLYCOSYL HYDROLASE DIGH"/>
    <property type="match status" value="1"/>
</dbReference>
<dbReference type="InterPro" id="IPR003790">
    <property type="entry name" value="GHL10"/>
</dbReference>
<accession>E4RQA4</accession>
<evidence type="ECO:0000259" key="2">
    <source>
        <dbReference type="Pfam" id="PF02638"/>
    </source>
</evidence>
<protein>
    <recommendedName>
        <fullName evidence="2">Glycosyl hydrolase-like 10 domain-containing protein</fullName>
    </recommendedName>
</protein>
<dbReference type="PANTHER" id="PTHR43405">
    <property type="entry name" value="GLYCOSYL HYDROLASE DIGH"/>
    <property type="match status" value="1"/>
</dbReference>
<evidence type="ECO:0000313" key="3">
    <source>
        <dbReference type="EMBL" id="ADQ17479.1"/>
    </source>
</evidence>
<reference evidence="3 4" key="2">
    <citation type="journal article" date="2011" name="Stand. Genomic Sci.">
        <title>Complete genome sequence of Leadbetterella byssophila type strain (4M15).</title>
        <authorList>
            <person name="Abt B."/>
            <person name="Teshima H."/>
            <person name="Lucas S."/>
            <person name="Lapidus A."/>
            <person name="Del Rio T.G."/>
            <person name="Nolan M."/>
            <person name="Tice H."/>
            <person name="Cheng J.F."/>
            <person name="Pitluck S."/>
            <person name="Liolios K."/>
            <person name="Pagani I."/>
            <person name="Ivanova N."/>
            <person name="Mavromatis K."/>
            <person name="Pati A."/>
            <person name="Tapia R."/>
            <person name="Han C."/>
            <person name="Goodwin L."/>
            <person name="Chen A."/>
            <person name="Palaniappan K."/>
            <person name="Land M."/>
            <person name="Hauser L."/>
            <person name="Chang Y.J."/>
            <person name="Jeffries C.D."/>
            <person name="Rohde M."/>
            <person name="Goker M."/>
            <person name="Tindall B.J."/>
            <person name="Detter J.C."/>
            <person name="Woyke T."/>
            <person name="Bristow J."/>
            <person name="Eisen J.A."/>
            <person name="Markowitz V."/>
            <person name="Hugenholtz P."/>
            <person name="Klenk H.P."/>
            <person name="Kyrpides N.C."/>
        </authorList>
    </citation>
    <scope>NUCLEOTIDE SEQUENCE [LARGE SCALE GENOMIC DNA]</scope>
    <source>
        <strain evidence="4">DSM 17132 / JCM 16389 / KACC 11308 / NBRC 106382 / 4M15</strain>
    </source>
</reference>
<evidence type="ECO:0000256" key="1">
    <source>
        <dbReference type="ARBA" id="ARBA00022729"/>
    </source>
</evidence>
<proteinExistence type="predicted"/>
<dbReference type="Pfam" id="PF02638">
    <property type="entry name" value="GHL10"/>
    <property type="match status" value="1"/>
</dbReference>
<feature type="domain" description="Glycosyl hydrolase-like 10" evidence="2">
    <location>
        <begin position="30"/>
        <end position="345"/>
    </location>
</feature>
<organism evidence="3 4">
    <name type="scientific">Leadbetterella byssophila (strain DSM 17132 / JCM 16389 / KACC 11308 / NBRC 106382 / 4M15)</name>
    <dbReference type="NCBI Taxonomy" id="649349"/>
    <lineage>
        <taxon>Bacteria</taxon>
        <taxon>Pseudomonadati</taxon>
        <taxon>Bacteroidota</taxon>
        <taxon>Cytophagia</taxon>
        <taxon>Cytophagales</taxon>
        <taxon>Leadbetterellaceae</taxon>
        <taxon>Leadbetterella</taxon>
    </lineage>
</organism>
<evidence type="ECO:0000313" key="4">
    <source>
        <dbReference type="Proteomes" id="UP000007435"/>
    </source>
</evidence>
<dbReference type="eggNOG" id="COG1649">
    <property type="taxonomic scope" value="Bacteria"/>
</dbReference>
<keyword evidence="1" id="KW-0732">Signal</keyword>
<reference key="1">
    <citation type="submission" date="2010-11" db="EMBL/GenBank/DDBJ databases">
        <title>The complete genome of Leadbetterella byssophila DSM 17132.</title>
        <authorList>
            <consortium name="US DOE Joint Genome Institute (JGI-PGF)"/>
            <person name="Lucas S."/>
            <person name="Copeland A."/>
            <person name="Lapidus A."/>
            <person name="Glavina del Rio T."/>
            <person name="Dalin E."/>
            <person name="Tice H."/>
            <person name="Bruce D."/>
            <person name="Goodwin L."/>
            <person name="Pitluck S."/>
            <person name="Kyrpides N."/>
            <person name="Mavromatis K."/>
            <person name="Ivanova N."/>
            <person name="Teshima H."/>
            <person name="Brettin T."/>
            <person name="Detter J.C."/>
            <person name="Han C."/>
            <person name="Tapia R."/>
            <person name="Land M."/>
            <person name="Hauser L."/>
            <person name="Markowitz V."/>
            <person name="Cheng J.-F."/>
            <person name="Hugenholtz P."/>
            <person name="Woyke T."/>
            <person name="Wu D."/>
            <person name="Tindall B."/>
            <person name="Pomrenke H.G."/>
            <person name="Brambilla E."/>
            <person name="Klenk H.-P."/>
            <person name="Eisen J.A."/>
        </authorList>
    </citation>
    <scope>NUCLEOTIDE SEQUENCE [LARGE SCALE GENOMIC DNA]</scope>
    <source>
        <strain>DSM 17132</strain>
    </source>
</reference>
<sequence>MKFKGLLSLTFLFLHSSFKSSEPAPIPKREFRGVWIASVANIDWPSQKGLSSSRQQEEIKNILDNHQKLGINAVFVQVRAASDAFYAISPEPWSEWLTGTQGKAPSPYYDPLNFMIEHAHERNMEFHAWLNLNRGTHSSAKSIASDHITKTRPEWFLHYSGYKVYNFGLPEVRKYIVDVVVNLVKNYDVDGIHFDDYFYPYPSPGHKINDVYTYKKYGYAFTRIEDWRRDNVNRLIRDISEAIKKEKPQVKFGISPFAVWRSKDRDPEGSRTSGALSSYDDLYADSRLWAREGWVDYTLPQVYFSFSHKTVPYLPMVEWWVKNKGKGHLYVGIGSYRIGENQKDWAGAGQVMQQVRKNTALEGVSGSVFYSSKSLMPTSHRLNDSLKRYYRYPALPPVMDWKPADPLPRPEISELTRTGSGTVKISWKIPVEYEEYVRSFVIYRYKRGDKRTLDDPRNILAVVRNKQEKVYWDEQADSEQAYEYAITALGRLWNEGRPSKLHKLL</sequence>
<dbReference type="SUPFAM" id="SSF51445">
    <property type="entry name" value="(Trans)glycosidases"/>
    <property type="match status" value="1"/>
</dbReference>
<dbReference type="STRING" id="649349.Lbys_1772"/>
<dbReference type="HOGENOM" id="CLU_019247_2_1_10"/>
<dbReference type="AlphaFoldDB" id="E4RQA4"/>
<name>E4RQA4_LEAB4</name>
<dbReference type="InterPro" id="IPR052177">
    <property type="entry name" value="Divisome_Glycosyl_Hydrolase"/>
</dbReference>
<dbReference type="RefSeq" id="WP_013408528.1">
    <property type="nucleotide sequence ID" value="NC_014655.1"/>
</dbReference>
<keyword evidence="4" id="KW-1185">Reference proteome</keyword>
<dbReference type="EMBL" id="CP002305">
    <property type="protein sequence ID" value="ADQ17479.1"/>
    <property type="molecule type" value="Genomic_DNA"/>
</dbReference>
<dbReference type="InterPro" id="IPR017853">
    <property type="entry name" value="GH"/>
</dbReference>
<gene>
    <name evidence="3" type="ordered locus">Lbys_1772</name>
</gene>
<dbReference type="Gene3D" id="3.20.20.80">
    <property type="entry name" value="Glycosidases"/>
    <property type="match status" value="1"/>
</dbReference>